<dbReference type="OrthoDB" id="289038at2759"/>
<dbReference type="Pfam" id="PF00917">
    <property type="entry name" value="MATH"/>
    <property type="match status" value="1"/>
</dbReference>
<dbReference type="CDD" id="cd00121">
    <property type="entry name" value="MATH"/>
    <property type="match status" value="1"/>
</dbReference>
<organism evidence="2 3">
    <name type="scientific">Caenorhabditis nigoni</name>
    <dbReference type="NCBI Taxonomy" id="1611254"/>
    <lineage>
        <taxon>Eukaryota</taxon>
        <taxon>Metazoa</taxon>
        <taxon>Ecdysozoa</taxon>
        <taxon>Nematoda</taxon>
        <taxon>Chromadorea</taxon>
        <taxon>Rhabditida</taxon>
        <taxon>Rhabditina</taxon>
        <taxon>Rhabditomorpha</taxon>
        <taxon>Rhabditoidea</taxon>
        <taxon>Rhabditidae</taxon>
        <taxon>Peloderinae</taxon>
        <taxon>Caenorhabditis</taxon>
    </lineage>
</organism>
<comment type="caution">
    <text evidence="2">The sequence shown here is derived from an EMBL/GenBank/DDBJ whole genome shotgun (WGS) entry which is preliminary data.</text>
</comment>
<dbReference type="InterPro" id="IPR052664">
    <property type="entry name" value="BTB-MATH_domain_protein"/>
</dbReference>
<feature type="domain" description="MATH" evidence="1">
    <location>
        <begin position="7"/>
        <end position="107"/>
    </location>
</feature>
<dbReference type="SMART" id="SM00061">
    <property type="entry name" value="MATH"/>
    <property type="match status" value="1"/>
</dbReference>
<dbReference type="EMBL" id="PDUG01000005">
    <property type="protein sequence ID" value="PIC29180.1"/>
    <property type="molecule type" value="Genomic_DNA"/>
</dbReference>
<keyword evidence="3" id="KW-1185">Reference proteome</keyword>
<gene>
    <name evidence="2" type="primary">Cnig_chr_V.g20852</name>
    <name evidence="2" type="ORF">B9Z55_020852</name>
</gene>
<evidence type="ECO:0000259" key="1">
    <source>
        <dbReference type="SMART" id="SM00061"/>
    </source>
</evidence>
<dbReference type="InterPro" id="IPR008974">
    <property type="entry name" value="TRAF-like"/>
</dbReference>
<dbReference type="Proteomes" id="UP000230233">
    <property type="component" value="Chromosome V"/>
</dbReference>
<dbReference type="PANTHER" id="PTHR22743:SF165">
    <property type="entry name" value="BTB AND MATH DOMAIN CONTAINING-RELATED"/>
    <property type="match status" value="1"/>
</dbReference>
<dbReference type="PANTHER" id="PTHR22743">
    <property type="entry name" value="MEPRIN/TRAF-LIKE MATH FAMILY-C.ELEGANS"/>
    <property type="match status" value="1"/>
</dbReference>
<dbReference type="InterPro" id="IPR002083">
    <property type="entry name" value="MATH/TRAF_dom"/>
</dbReference>
<reference evidence="3" key="1">
    <citation type="submission" date="2017-10" db="EMBL/GenBank/DDBJ databases">
        <title>Rapid genome shrinkage in a self-fertile nematode reveals novel sperm competition proteins.</title>
        <authorList>
            <person name="Yin D."/>
            <person name="Schwarz E.M."/>
            <person name="Thomas C.G."/>
            <person name="Felde R.L."/>
            <person name="Korf I.F."/>
            <person name="Cutter A.D."/>
            <person name="Schartner C.M."/>
            <person name="Ralston E.J."/>
            <person name="Meyer B.J."/>
            <person name="Haag E.S."/>
        </authorList>
    </citation>
    <scope>NUCLEOTIDE SEQUENCE [LARGE SCALE GENOMIC DNA]</scope>
    <source>
        <strain evidence="3">JU1422</strain>
    </source>
</reference>
<dbReference type="AlphaFoldDB" id="A0A2G5TPE5"/>
<evidence type="ECO:0000313" key="2">
    <source>
        <dbReference type="EMBL" id="PIC29180.1"/>
    </source>
</evidence>
<dbReference type="SUPFAM" id="SSF49599">
    <property type="entry name" value="TRAF domain-like"/>
    <property type="match status" value="1"/>
</dbReference>
<protein>
    <recommendedName>
        <fullName evidence="1">MATH domain-containing protein</fullName>
    </recommendedName>
</protein>
<proteinExistence type="predicted"/>
<name>A0A2G5TPE5_9PELO</name>
<evidence type="ECO:0000313" key="3">
    <source>
        <dbReference type="Proteomes" id="UP000230233"/>
    </source>
</evidence>
<dbReference type="Gene3D" id="2.60.210.10">
    <property type="entry name" value="Apoptosis, Tumor Necrosis Factor Receptor Associated Protein 2, Chain A"/>
    <property type="match status" value="1"/>
</dbReference>
<sequence>MTQKEFTLKNEFKNVGKLKHFEDLDSPEEEHFGVKWKINIQQNGEHLAMYLYTNFNENQQVYADFTMTTFSKNKEKTHSVSLSNVYEGGEPPLLNWGLPSFMIWKTMEKEYLNRGNLEVEFMLK</sequence>
<accession>A0A2G5TPE5</accession>